<organism evidence="1 2">
    <name type="scientific">Mycobacterium angelicum</name>
    <dbReference type="NCBI Taxonomy" id="470074"/>
    <lineage>
        <taxon>Bacteria</taxon>
        <taxon>Bacillati</taxon>
        <taxon>Actinomycetota</taxon>
        <taxon>Actinomycetes</taxon>
        <taxon>Mycobacteriales</taxon>
        <taxon>Mycobacteriaceae</taxon>
        <taxon>Mycobacterium</taxon>
    </lineage>
</organism>
<accession>A0A1W9ZDX4</accession>
<gene>
    <name evidence="1" type="ORF">BST12_24790</name>
</gene>
<dbReference type="EMBL" id="MVHE01000070">
    <property type="protein sequence ID" value="ORA12643.1"/>
    <property type="molecule type" value="Genomic_DNA"/>
</dbReference>
<keyword evidence="2" id="KW-1185">Reference proteome</keyword>
<dbReference type="AlphaFoldDB" id="A0A1W9ZDX4"/>
<evidence type="ECO:0000313" key="1">
    <source>
        <dbReference type="EMBL" id="ORA12643.1"/>
    </source>
</evidence>
<protein>
    <submittedName>
        <fullName evidence="1">Uncharacterized protein</fullName>
    </submittedName>
</protein>
<evidence type="ECO:0000313" key="2">
    <source>
        <dbReference type="Proteomes" id="UP000192284"/>
    </source>
</evidence>
<name>A0A1W9ZDX4_MYCAN</name>
<comment type="caution">
    <text evidence="1">The sequence shown here is derived from an EMBL/GenBank/DDBJ whole genome shotgun (WGS) entry which is preliminary data.</text>
</comment>
<sequence length="168" mass="19214">MVSWTTIRVQVHQQRRLQDEEMLSTREKILVEGLDDWVKVAQVHDYVAFENPSATLSDVQRRTLELIRSMADEGVIALGELKEGGARFVSWDIPVDHAIKRLAAEYVERFDDSTGWPWTLWFAVTDKGKQIAQSCQGEYASWLECLRAQGREYEAIPPQLAPGGRHET</sequence>
<dbReference type="Proteomes" id="UP000192284">
    <property type="component" value="Unassembled WGS sequence"/>
</dbReference>
<proteinExistence type="predicted"/>
<reference evidence="1 2" key="1">
    <citation type="submission" date="2017-02" db="EMBL/GenBank/DDBJ databases">
        <title>The new phylogeny of genus Mycobacterium.</title>
        <authorList>
            <person name="Tortoli E."/>
            <person name="Trovato A."/>
            <person name="Cirillo D.M."/>
        </authorList>
    </citation>
    <scope>NUCLEOTIDE SEQUENCE [LARGE SCALE GENOMIC DNA]</scope>
    <source>
        <strain evidence="1 2">DSM 45057</strain>
    </source>
</reference>